<protein>
    <submittedName>
        <fullName evidence="2">Uncharacterized protein</fullName>
    </submittedName>
</protein>
<gene>
    <name evidence="2" type="ORF">DGYR_LOCUS6575</name>
</gene>
<evidence type="ECO:0000256" key="1">
    <source>
        <dbReference type="SAM" id="MobiDB-lite"/>
    </source>
</evidence>
<evidence type="ECO:0000313" key="3">
    <source>
        <dbReference type="Proteomes" id="UP000549394"/>
    </source>
</evidence>
<proteinExistence type="predicted"/>
<dbReference type="EMBL" id="CAJFCJ010000008">
    <property type="protein sequence ID" value="CAD5118148.1"/>
    <property type="molecule type" value="Genomic_DNA"/>
</dbReference>
<name>A0A7I8VQY4_9ANNE</name>
<sequence>MEAPARGRQQRTSVSDGVSCTRQTPTPTKLIPFVFTKSNIFPSAESASLEKKKEKLVDLGIQHIWDDLKESGVDCSDCKMAETMEIETPLPRKTGN</sequence>
<accession>A0A7I8VQY4</accession>
<comment type="caution">
    <text evidence="2">The sequence shown here is derived from an EMBL/GenBank/DDBJ whole genome shotgun (WGS) entry which is preliminary data.</text>
</comment>
<reference evidence="2 3" key="1">
    <citation type="submission" date="2020-08" db="EMBL/GenBank/DDBJ databases">
        <authorList>
            <person name="Hejnol A."/>
        </authorList>
    </citation>
    <scope>NUCLEOTIDE SEQUENCE [LARGE SCALE GENOMIC DNA]</scope>
</reference>
<organism evidence="2 3">
    <name type="scientific">Dimorphilus gyrociliatus</name>
    <dbReference type="NCBI Taxonomy" id="2664684"/>
    <lineage>
        <taxon>Eukaryota</taxon>
        <taxon>Metazoa</taxon>
        <taxon>Spiralia</taxon>
        <taxon>Lophotrochozoa</taxon>
        <taxon>Annelida</taxon>
        <taxon>Polychaeta</taxon>
        <taxon>Polychaeta incertae sedis</taxon>
        <taxon>Dinophilidae</taxon>
        <taxon>Dimorphilus</taxon>
    </lineage>
</organism>
<feature type="region of interest" description="Disordered" evidence="1">
    <location>
        <begin position="1"/>
        <end position="26"/>
    </location>
</feature>
<dbReference type="Proteomes" id="UP000549394">
    <property type="component" value="Unassembled WGS sequence"/>
</dbReference>
<feature type="compositionally biased region" description="Polar residues" evidence="1">
    <location>
        <begin position="10"/>
        <end position="26"/>
    </location>
</feature>
<keyword evidence="3" id="KW-1185">Reference proteome</keyword>
<dbReference type="AlphaFoldDB" id="A0A7I8VQY4"/>
<evidence type="ECO:0000313" key="2">
    <source>
        <dbReference type="EMBL" id="CAD5118148.1"/>
    </source>
</evidence>